<dbReference type="Pfam" id="PF00512">
    <property type="entry name" value="HisKA"/>
    <property type="match status" value="1"/>
</dbReference>
<dbReference type="GO" id="GO:0000155">
    <property type="term" value="F:phosphorelay sensor kinase activity"/>
    <property type="evidence" value="ECO:0007669"/>
    <property type="project" value="InterPro"/>
</dbReference>
<dbReference type="STRING" id="45066.Lgra_2722"/>
<evidence type="ECO:0000313" key="16">
    <source>
        <dbReference type="EMBL" id="STX42489.1"/>
    </source>
</evidence>
<dbReference type="SUPFAM" id="SSF55874">
    <property type="entry name" value="ATPase domain of HSP90 chaperone/DNA topoisomerase II/histidine kinase"/>
    <property type="match status" value="1"/>
</dbReference>
<accession>A0A378J4R6</accession>
<evidence type="ECO:0000256" key="8">
    <source>
        <dbReference type="ARBA" id="ARBA00022692"/>
    </source>
</evidence>
<keyword evidence="7 16" id="KW-0808">Transferase</keyword>
<evidence type="ECO:0000256" key="3">
    <source>
        <dbReference type="ARBA" id="ARBA00012438"/>
    </source>
</evidence>
<keyword evidence="6" id="KW-0597">Phosphoprotein</keyword>
<evidence type="ECO:0000313" key="17">
    <source>
        <dbReference type="Proteomes" id="UP000054691"/>
    </source>
</evidence>
<dbReference type="InterPro" id="IPR003661">
    <property type="entry name" value="HisK_dim/P_dom"/>
</dbReference>
<keyword evidence="10 13" id="KW-1133">Transmembrane helix</keyword>
<evidence type="ECO:0000313" key="15">
    <source>
        <dbReference type="EMBL" id="KTD05945.1"/>
    </source>
</evidence>
<gene>
    <name evidence="16" type="primary">envZ</name>
    <name evidence="15" type="ORF">Lgra_2722</name>
    <name evidence="16" type="ORF">NCTC12388_00678</name>
</gene>
<dbReference type="SMART" id="SM00388">
    <property type="entry name" value="HisKA"/>
    <property type="match status" value="1"/>
</dbReference>
<evidence type="ECO:0000256" key="5">
    <source>
        <dbReference type="ARBA" id="ARBA00022519"/>
    </source>
</evidence>
<evidence type="ECO:0000256" key="13">
    <source>
        <dbReference type="SAM" id="Phobius"/>
    </source>
</evidence>
<dbReference type="GO" id="GO:0005886">
    <property type="term" value="C:plasma membrane"/>
    <property type="evidence" value="ECO:0007669"/>
    <property type="project" value="UniProtKB-SubCell"/>
</dbReference>
<dbReference type="PANTHER" id="PTHR44936">
    <property type="entry name" value="SENSOR PROTEIN CREC"/>
    <property type="match status" value="1"/>
</dbReference>
<dbReference type="Proteomes" id="UP000054691">
    <property type="component" value="Unassembled WGS sequence"/>
</dbReference>
<keyword evidence="9 16" id="KW-0418">Kinase</keyword>
<keyword evidence="17" id="KW-1185">Reference proteome</keyword>
<evidence type="ECO:0000256" key="12">
    <source>
        <dbReference type="ARBA" id="ARBA00023136"/>
    </source>
</evidence>
<dbReference type="PANTHER" id="PTHR44936:SF5">
    <property type="entry name" value="SENSOR HISTIDINE KINASE ENVZ"/>
    <property type="match status" value="1"/>
</dbReference>
<dbReference type="CDD" id="cd00082">
    <property type="entry name" value="HisKA"/>
    <property type="match status" value="1"/>
</dbReference>
<evidence type="ECO:0000256" key="10">
    <source>
        <dbReference type="ARBA" id="ARBA00022989"/>
    </source>
</evidence>
<keyword evidence="11" id="KW-0902">Two-component regulatory system</keyword>
<dbReference type="SUPFAM" id="SSF47384">
    <property type="entry name" value="Homodimeric domain of signal transducing histidine kinase"/>
    <property type="match status" value="1"/>
</dbReference>
<dbReference type="InterPro" id="IPR036097">
    <property type="entry name" value="HisK_dim/P_sf"/>
</dbReference>
<dbReference type="PRINTS" id="PR00344">
    <property type="entry name" value="BCTRLSENSOR"/>
</dbReference>
<name>A0A378J4R6_9GAMM</name>
<evidence type="ECO:0000256" key="9">
    <source>
        <dbReference type="ARBA" id="ARBA00022777"/>
    </source>
</evidence>
<keyword evidence="8 13" id="KW-0812">Transmembrane</keyword>
<reference evidence="16 18" key="2">
    <citation type="submission" date="2018-06" db="EMBL/GenBank/DDBJ databases">
        <authorList>
            <consortium name="Pathogen Informatics"/>
            <person name="Doyle S."/>
        </authorList>
    </citation>
    <scope>NUCLEOTIDE SEQUENCE [LARGE SCALE GENOMIC DNA]</scope>
    <source>
        <strain evidence="16 18">NCTC12388</strain>
    </source>
</reference>
<dbReference type="Proteomes" id="UP000254476">
    <property type="component" value="Unassembled WGS sequence"/>
</dbReference>
<keyword evidence="4" id="KW-1003">Cell membrane</keyword>
<dbReference type="RefSeq" id="WP_058499826.1">
    <property type="nucleotide sequence ID" value="NZ_CAAAHW010000002.1"/>
</dbReference>
<evidence type="ECO:0000256" key="11">
    <source>
        <dbReference type="ARBA" id="ARBA00023012"/>
    </source>
</evidence>
<comment type="catalytic activity">
    <reaction evidence="1">
        <text>ATP + protein L-histidine = ADP + protein N-phospho-L-histidine.</text>
        <dbReference type="EC" id="2.7.13.3"/>
    </reaction>
</comment>
<keyword evidence="12 13" id="KW-0472">Membrane</keyword>
<evidence type="ECO:0000256" key="7">
    <source>
        <dbReference type="ARBA" id="ARBA00022679"/>
    </source>
</evidence>
<dbReference type="InterPro" id="IPR005467">
    <property type="entry name" value="His_kinase_dom"/>
</dbReference>
<feature type="transmembrane region" description="Helical" evidence="13">
    <location>
        <begin position="12"/>
        <end position="34"/>
    </location>
</feature>
<dbReference type="PROSITE" id="PS50109">
    <property type="entry name" value="HIS_KIN"/>
    <property type="match status" value="1"/>
</dbReference>
<dbReference type="Gene3D" id="1.10.287.130">
    <property type="match status" value="1"/>
</dbReference>
<dbReference type="Gene3D" id="3.30.565.10">
    <property type="entry name" value="Histidine kinase-like ATPase, C-terminal domain"/>
    <property type="match status" value="1"/>
</dbReference>
<dbReference type="SMART" id="SM00387">
    <property type="entry name" value="HATPase_c"/>
    <property type="match status" value="1"/>
</dbReference>
<dbReference type="Pfam" id="PF02518">
    <property type="entry name" value="HATPase_c"/>
    <property type="match status" value="1"/>
</dbReference>
<dbReference type="EMBL" id="UGOB01000001">
    <property type="protein sequence ID" value="STX42489.1"/>
    <property type="molecule type" value="Genomic_DNA"/>
</dbReference>
<evidence type="ECO:0000259" key="14">
    <source>
        <dbReference type="PROSITE" id="PS50109"/>
    </source>
</evidence>
<dbReference type="InterPro" id="IPR050980">
    <property type="entry name" value="2C_sensor_his_kinase"/>
</dbReference>
<evidence type="ECO:0000256" key="2">
    <source>
        <dbReference type="ARBA" id="ARBA00004429"/>
    </source>
</evidence>
<dbReference type="EC" id="2.7.13.3" evidence="3"/>
<protein>
    <recommendedName>
        <fullName evidence="3">histidine kinase</fullName>
        <ecNumber evidence="3">2.7.13.3</ecNumber>
    </recommendedName>
</protein>
<feature type="transmembrane region" description="Helical" evidence="13">
    <location>
        <begin position="136"/>
        <end position="155"/>
    </location>
</feature>
<dbReference type="InterPro" id="IPR003594">
    <property type="entry name" value="HATPase_dom"/>
</dbReference>
<dbReference type="EMBL" id="LNYE01000029">
    <property type="protein sequence ID" value="KTD05945.1"/>
    <property type="molecule type" value="Genomic_DNA"/>
</dbReference>
<evidence type="ECO:0000313" key="18">
    <source>
        <dbReference type="Proteomes" id="UP000254476"/>
    </source>
</evidence>
<comment type="subcellular location">
    <subcellularLocation>
        <location evidence="2">Cell inner membrane</location>
        <topology evidence="2">Multi-pass membrane protein</topology>
    </subcellularLocation>
</comment>
<dbReference type="InterPro" id="IPR036890">
    <property type="entry name" value="HATPase_C_sf"/>
</dbReference>
<evidence type="ECO:0000256" key="4">
    <source>
        <dbReference type="ARBA" id="ARBA00022475"/>
    </source>
</evidence>
<proteinExistence type="predicted"/>
<keyword evidence="5" id="KW-0997">Cell inner membrane</keyword>
<reference evidence="15 17" key="1">
    <citation type="submission" date="2015-11" db="EMBL/GenBank/DDBJ databases">
        <title>Genomic analysis of 38 Legionella species identifies large and diverse effector repertoires.</title>
        <authorList>
            <person name="Burstein D."/>
            <person name="Amaro F."/>
            <person name="Zusman T."/>
            <person name="Lifshitz Z."/>
            <person name="Cohen O."/>
            <person name="Gilbert J.A."/>
            <person name="Pupko T."/>
            <person name="Shuman H.A."/>
            <person name="Segal G."/>
        </authorList>
    </citation>
    <scope>NUCLEOTIDE SEQUENCE [LARGE SCALE GENOMIC DNA]</scope>
    <source>
        <strain evidence="15 17">Lyon 8420412</strain>
    </source>
</reference>
<dbReference type="OrthoDB" id="9804645at2"/>
<evidence type="ECO:0000256" key="1">
    <source>
        <dbReference type="ARBA" id="ARBA00000085"/>
    </source>
</evidence>
<sequence>MSQLTKTAKKTLIGLVLGNFLIIFSFMQLGKYYYENIRSPLPPKAVRSLVHLVTLLQKNPQSLWPVILRNQSTSWAEITLSPKPLYHKNALLTVKASILFNLIKQNNKLEFSAFIKENNWLNIRVISPFPRETNSVISLLLILIGALLFINYWAVKTLNQPIHTLIQSLHYSEHQENWLPIPVTGNQDQRTIFKKINDLQEKVNKLLANRTRVVTAISHDLRTPLTRLKLRAEYLADDPNYSKIMADINEMELMIRETLDYFRDINIEEKPQLFDLVALLSSLKEDAIELNYDVRFISDNPKLVYYGTVNLLKRAFNNLINNAVHYGYKAMIHLSCLENKIEITITDQGPGLAESDLEQVFLPFYRGESSRSRSTGGTGLGLTIAREIIQMHQGDITLTNNLQGGLKVIIHLPIKPLFKNIK</sequence>
<dbReference type="AlphaFoldDB" id="A0A378J4R6"/>
<dbReference type="InterPro" id="IPR004358">
    <property type="entry name" value="Sig_transdc_His_kin-like_C"/>
</dbReference>
<feature type="domain" description="Histidine kinase" evidence="14">
    <location>
        <begin position="216"/>
        <end position="416"/>
    </location>
</feature>
<organism evidence="16 18">
    <name type="scientific">Legionella gratiana</name>
    <dbReference type="NCBI Taxonomy" id="45066"/>
    <lineage>
        <taxon>Bacteria</taxon>
        <taxon>Pseudomonadati</taxon>
        <taxon>Pseudomonadota</taxon>
        <taxon>Gammaproteobacteria</taxon>
        <taxon>Legionellales</taxon>
        <taxon>Legionellaceae</taxon>
        <taxon>Legionella</taxon>
    </lineage>
</organism>
<evidence type="ECO:0000256" key="6">
    <source>
        <dbReference type="ARBA" id="ARBA00022553"/>
    </source>
</evidence>